<reference evidence="1 2" key="1">
    <citation type="submission" date="2023-08" db="EMBL/GenBank/DDBJ databases">
        <title>Implementing the SeqCode for naming new Mesorhizobium species isolated from Vachellia karroo root nodules.</title>
        <authorList>
            <person name="Van Lill M."/>
        </authorList>
    </citation>
    <scope>NUCLEOTIDE SEQUENCE [LARGE SCALE GENOMIC DNA]</scope>
    <source>
        <strain evidence="1 2">VK2B</strain>
    </source>
</reference>
<dbReference type="EMBL" id="JAVIIV010000016">
    <property type="protein sequence ID" value="MDX8487986.1"/>
    <property type="molecule type" value="Genomic_DNA"/>
</dbReference>
<evidence type="ECO:0000313" key="1">
    <source>
        <dbReference type="EMBL" id="MDX8487986.1"/>
    </source>
</evidence>
<dbReference type="Proteomes" id="UP001280156">
    <property type="component" value="Unassembled WGS sequence"/>
</dbReference>
<organism evidence="1 2">
    <name type="scientific">Mesorhizobium humile</name>
    <dbReference type="NCBI Taxonomy" id="3072313"/>
    <lineage>
        <taxon>Bacteria</taxon>
        <taxon>Pseudomonadati</taxon>
        <taxon>Pseudomonadota</taxon>
        <taxon>Alphaproteobacteria</taxon>
        <taxon>Hyphomicrobiales</taxon>
        <taxon>Phyllobacteriaceae</taxon>
        <taxon>Mesorhizobium</taxon>
    </lineage>
</organism>
<name>A0ABU4YMU7_9HYPH</name>
<protein>
    <submittedName>
        <fullName evidence="1">Uncharacterized protein</fullName>
    </submittedName>
</protein>
<proteinExistence type="predicted"/>
<accession>A0ABU4YMU7</accession>
<comment type="caution">
    <text evidence="1">The sequence shown here is derived from an EMBL/GenBank/DDBJ whole genome shotgun (WGS) entry which is preliminary data.</text>
</comment>
<sequence length="122" mass="13426">MFHILLKLDTQARRLRLPGLVPTEIDLLSGAFDNDSVMMPVMAFFDDQLRGGVMMPLAVIIEGDRAVATVMETMPILNDNGCAVVMMPVMRLDDHICLGSGCDSRSGDAERQSGEKHCFHCD</sequence>
<keyword evidence="2" id="KW-1185">Reference proteome</keyword>
<gene>
    <name evidence="1" type="ORF">RFM52_22670</name>
</gene>
<evidence type="ECO:0000313" key="2">
    <source>
        <dbReference type="Proteomes" id="UP001280156"/>
    </source>
</evidence>
<dbReference type="RefSeq" id="WP_320293567.1">
    <property type="nucleotide sequence ID" value="NZ_JAVIIU010000001.1"/>
</dbReference>